<name>A0A5Q2QDP5_9GAMM</name>
<dbReference type="SMART" id="SM00028">
    <property type="entry name" value="TPR"/>
    <property type="match status" value="4"/>
</dbReference>
<dbReference type="PROSITE" id="PS50005">
    <property type="entry name" value="TPR"/>
    <property type="match status" value="1"/>
</dbReference>
<dbReference type="Pfam" id="PF13181">
    <property type="entry name" value="TPR_8"/>
    <property type="match status" value="1"/>
</dbReference>
<dbReference type="PANTHER" id="PTHR12558:SF9">
    <property type="entry name" value="CELL DIVISION CYCLE PROTEIN 16 HOMOLOG"/>
    <property type="match status" value="1"/>
</dbReference>
<reference evidence="7 8" key="1">
    <citation type="submission" date="2019-11" db="EMBL/GenBank/DDBJ databases">
        <authorList>
            <person name="Khan S.A."/>
            <person name="Jeon C.O."/>
            <person name="Chun B.H."/>
        </authorList>
    </citation>
    <scope>NUCLEOTIDE SEQUENCE [LARGE SCALE GENOMIC DNA]</scope>
    <source>
        <strain evidence="7 8">IMCC 1097</strain>
    </source>
</reference>
<dbReference type="InterPro" id="IPR011990">
    <property type="entry name" value="TPR-like_helical_dom_sf"/>
</dbReference>
<feature type="repeat" description="TPR" evidence="6">
    <location>
        <begin position="169"/>
        <end position="202"/>
    </location>
</feature>
<keyword evidence="1" id="KW-0132">Cell division</keyword>
<evidence type="ECO:0000256" key="6">
    <source>
        <dbReference type="PROSITE-ProRule" id="PRU00339"/>
    </source>
</evidence>
<dbReference type="GO" id="GO:0031145">
    <property type="term" value="P:anaphase-promoting complex-dependent catabolic process"/>
    <property type="evidence" value="ECO:0007669"/>
    <property type="project" value="TreeGrafter"/>
</dbReference>
<gene>
    <name evidence="7" type="ORF">GH975_05980</name>
</gene>
<keyword evidence="3" id="KW-0498">Mitosis</keyword>
<evidence type="ECO:0000256" key="5">
    <source>
        <dbReference type="ARBA" id="ARBA00023306"/>
    </source>
</evidence>
<dbReference type="GO" id="GO:0051301">
    <property type="term" value="P:cell division"/>
    <property type="evidence" value="ECO:0007669"/>
    <property type="project" value="UniProtKB-KW"/>
</dbReference>
<protein>
    <submittedName>
        <fullName evidence="7">Tetratricopeptide repeat protein</fullName>
    </submittedName>
</protein>
<dbReference type="InterPro" id="IPR019734">
    <property type="entry name" value="TPR_rpt"/>
</dbReference>
<sequence length="338" mass="37854">MQSHHAIIDALKAHDYATATDLTSAQLVQTPEDWQLLQWLADAQRGQHQHEAAVETLESALRVAPDQLAPLVALGIALQGAADYDRSIEVLDRVIERSPGLEQAHSARAYSLQLRGDHGAAIEAYHGALDVHFERIATRIIEHQGISQEDAELFQYVMFNELKREPFTAIVYNNIGLCYLNGGETEGAKAYFKDAIRHIPVGYGFPDPAENLELLVPLAAPVPDDTRERFYQQFDVDLPIYGGTGSRQDPVVLMYEPSGAEMELVSIEHQFVRCVGRGIGFTVVSFVGSELVTLGPRVLDRVRFEIDEIQGVEKKRLIRTFWFDITAVWHKDPTLNPR</sequence>
<dbReference type="PANTHER" id="PTHR12558">
    <property type="entry name" value="CELL DIVISION CYCLE 16,23,27"/>
    <property type="match status" value="1"/>
</dbReference>
<proteinExistence type="predicted"/>
<dbReference type="EMBL" id="CP045871">
    <property type="protein sequence ID" value="QGG80146.1"/>
    <property type="molecule type" value="Genomic_DNA"/>
</dbReference>
<dbReference type="SUPFAM" id="SSF48452">
    <property type="entry name" value="TPR-like"/>
    <property type="match status" value="1"/>
</dbReference>
<evidence type="ECO:0000313" key="7">
    <source>
        <dbReference type="EMBL" id="QGG80146.1"/>
    </source>
</evidence>
<evidence type="ECO:0000256" key="1">
    <source>
        <dbReference type="ARBA" id="ARBA00022618"/>
    </source>
</evidence>
<evidence type="ECO:0000256" key="4">
    <source>
        <dbReference type="ARBA" id="ARBA00022786"/>
    </source>
</evidence>
<dbReference type="OrthoDB" id="9814042at2"/>
<dbReference type="Pfam" id="PF14559">
    <property type="entry name" value="TPR_19"/>
    <property type="match status" value="1"/>
</dbReference>
<keyword evidence="8" id="KW-1185">Reference proteome</keyword>
<evidence type="ECO:0000313" key="8">
    <source>
        <dbReference type="Proteomes" id="UP000388235"/>
    </source>
</evidence>
<dbReference type="Gene3D" id="1.25.40.10">
    <property type="entry name" value="Tetratricopeptide repeat domain"/>
    <property type="match status" value="1"/>
</dbReference>
<dbReference type="RefSeq" id="WP_153713650.1">
    <property type="nucleotide sequence ID" value="NZ_CP045871.1"/>
</dbReference>
<keyword evidence="5" id="KW-0131">Cell cycle</keyword>
<accession>A0A5Q2QDP5</accession>
<evidence type="ECO:0000256" key="3">
    <source>
        <dbReference type="ARBA" id="ARBA00022776"/>
    </source>
</evidence>
<evidence type="ECO:0000256" key="2">
    <source>
        <dbReference type="ARBA" id="ARBA00022737"/>
    </source>
</evidence>
<dbReference type="GO" id="GO:0005737">
    <property type="term" value="C:cytoplasm"/>
    <property type="evidence" value="ECO:0007669"/>
    <property type="project" value="TreeGrafter"/>
</dbReference>
<keyword evidence="2" id="KW-0677">Repeat</keyword>
<organism evidence="7 8">
    <name type="scientific">Litorivicinus lipolyticus</name>
    <dbReference type="NCBI Taxonomy" id="418701"/>
    <lineage>
        <taxon>Bacteria</taxon>
        <taxon>Pseudomonadati</taxon>
        <taxon>Pseudomonadota</taxon>
        <taxon>Gammaproteobacteria</taxon>
        <taxon>Oceanospirillales</taxon>
        <taxon>Litorivicinaceae</taxon>
        <taxon>Litorivicinus</taxon>
    </lineage>
</organism>
<keyword evidence="4" id="KW-0833">Ubl conjugation pathway</keyword>
<dbReference type="AlphaFoldDB" id="A0A5Q2QDP5"/>
<keyword evidence="6" id="KW-0802">TPR repeat</keyword>
<dbReference type="KEGG" id="llp:GH975_05980"/>
<dbReference type="GO" id="GO:0016567">
    <property type="term" value="P:protein ubiquitination"/>
    <property type="evidence" value="ECO:0007669"/>
    <property type="project" value="TreeGrafter"/>
</dbReference>
<dbReference type="Proteomes" id="UP000388235">
    <property type="component" value="Chromosome"/>
</dbReference>